<evidence type="ECO:0000256" key="1">
    <source>
        <dbReference type="ARBA" id="ARBA00009776"/>
    </source>
</evidence>
<comment type="function">
    <text evidence="10">Phosphorylation of dTMP to form dTDP in both de novo and salvage pathways of dTTP synthesis.</text>
</comment>
<keyword evidence="8 10" id="KW-0067">ATP-binding</keyword>
<dbReference type="CDD" id="cd01672">
    <property type="entry name" value="TMPK"/>
    <property type="match status" value="1"/>
</dbReference>
<protein>
    <recommendedName>
        <fullName evidence="3 10">Thymidylate kinase</fullName>
        <ecNumber evidence="2 10">2.7.4.9</ecNumber>
    </recommendedName>
    <alternativeName>
        <fullName evidence="10">dTMP kinase</fullName>
    </alternativeName>
</protein>
<evidence type="ECO:0000256" key="2">
    <source>
        <dbReference type="ARBA" id="ARBA00012980"/>
    </source>
</evidence>
<dbReference type="Proteomes" id="UP000029548">
    <property type="component" value="Unassembled WGS sequence"/>
</dbReference>
<dbReference type="GO" id="GO:0006227">
    <property type="term" value="P:dUDP biosynthetic process"/>
    <property type="evidence" value="ECO:0007669"/>
    <property type="project" value="TreeGrafter"/>
</dbReference>
<dbReference type="GO" id="GO:0004798">
    <property type="term" value="F:dTMP kinase activity"/>
    <property type="evidence" value="ECO:0007669"/>
    <property type="project" value="UniProtKB-UniRule"/>
</dbReference>
<keyword evidence="5 10" id="KW-0545">Nucleotide biosynthesis</keyword>
<comment type="caution">
    <text evidence="10">Lacks conserved residue(s) required for the propagation of feature annotation.</text>
</comment>
<dbReference type="PANTHER" id="PTHR10344:SF4">
    <property type="entry name" value="UMP-CMP KINASE 2, MITOCHONDRIAL"/>
    <property type="match status" value="1"/>
</dbReference>
<dbReference type="PROSITE" id="PS01331">
    <property type="entry name" value="THYMIDYLATE_KINASE"/>
    <property type="match status" value="1"/>
</dbReference>
<dbReference type="InterPro" id="IPR018095">
    <property type="entry name" value="Thymidylate_kin_CS"/>
</dbReference>
<evidence type="ECO:0000313" key="12">
    <source>
        <dbReference type="EMBL" id="KGF15953.1"/>
    </source>
</evidence>
<dbReference type="GO" id="GO:0005829">
    <property type="term" value="C:cytosol"/>
    <property type="evidence" value="ECO:0007669"/>
    <property type="project" value="TreeGrafter"/>
</dbReference>
<gene>
    <name evidence="10" type="primary">tmk</name>
    <name evidence="12" type="ORF">HMPREF1650_09730</name>
</gene>
<reference evidence="12 13" key="1">
    <citation type="submission" date="2014-07" db="EMBL/GenBank/DDBJ databases">
        <authorList>
            <person name="McCorrison J."/>
            <person name="Sanka R."/>
            <person name="Torralba M."/>
            <person name="Gillis M."/>
            <person name="Haft D.H."/>
            <person name="Methe B."/>
            <person name="Sutton G."/>
            <person name="Nelson K.E."/>
        </authorList>
    </citation>
    <scope>NUCLEOTIDE SEQUENCE [LARGE SCALE GENOMIC DNA]</scope>
    <source>
        <strain evidence="12 13">DNF00450</strain>
    </source>
</reference>
<dbReference type="GO" id="GO:0006233">
    <property type="term" value="P:dTDP biosynthetic process"/>
    <property type="evidence" value="ECO:0007669"/>
    <property type="project" value="InterPro"/>
</dbReference>
<name>A0A095Y107_9CORY</name>
<dbReference type="SUPFAM" id="SSF52540">
    <property type="entry name" value="P-loop containing nucleoside triphosphate hydrolases"/>
    <property type="match status" value="1"/>
</dbReference>
<keyword evidence="4 10" id="KW-0808">Transferase</keyword>
<comment type="catalytic activity">
    <reaction evidence="9 10">
        <text>dTMP + ATP = dTDP + ADP</text>
        <dbReference type="Rhea" id="RHEA:13517"/>
        <dbReference type="ChEBI" id="CHEBI:30616"/>
        <dbReference type="ChEBI" id="CHEBI:58369"/>
        <dbReference type="ChEBI" id="CHEBI:63528"/>
        <dbReference type="ChEBI" id="CHEBI:456216"/>
        <dbReference type="EC" id="2.7.4.9"/>
    </reaction>
</comment>
<comment type="similarity">
    <text evidence="1 10">Belongs to the thymidylate kinase family.</text>
</comment>
<evidence type="ECO:0000313" key="13">
    <source>
        <dbReference type="Proteomes" id="UP000029548"/>
    </source>
</evidence>
<evidence type="ECO:0000256" key="5">
    <source>
        <dbReference type="ARBA" id="ARBA00022727"/>
    </source>
</evidence>
<evidence type="ECO:0000256" key="9">
    <source>
        <dbReference type="ARBA" id="ARBA00048743"/>
    </source>
</evidence>
<keyword evidence="7 10" id="KW-0418">Kinase</keyword>
<sequence>MGYIVAIEGIDGAGKNTLSSALETSLSDAGVSVAKLGFPAYGRTPFADFADDALHGRLGDVAGSAWAMALLFALDRRDMRDEVIAAADSADVLVLDRYVASNAAYSWGRTGDRAIVDWVREQEFGRHAMPVPDLQVHLGTGVAEAARRAKHREATDDSRIRDAYERDGGLQGRVAAAYSELAAESWASPWHVAEDSAEGLAARILADLERRICPGG</sequence>
<evidence type="ECO:0000256" key="4">
    <source>
        <dbReference type="ARBA" id="ARBA00022679"/>
    </source>
</evidence>
<evidence type="ECO:0000256" key="8">
    <source>
        <dbReference type="ARBA" id="ARBA00022840"/>
    </source>
</evidence>
<proteinExistence type="inferred from homology"/>
<comment type="caution">
    <text evidence="12">The sequence shown here is derived from an EMBL/GenBank/DDBJ whole genome shotgun (WGS) entry which is preliminary data.</text>
</comment>
<evidence type="ECO:0000256" key="3">
    <source>
        <dbReference type="ARBA" id="ARBA00017144"/>
    </source>
</evidence>
<evidence type="ECO:0000259" key="11">
    <source>
        <dbReference type="Pfam" id="PF02223"/>
    </source>
</evidence>
<dbReference type="InterPro" id="IPR039430">
    <property type="entry name" value="Thymidylate_kin-like_dom"/>
</dbReference>
<dbReference type="NCBIfam" id="NF005923">
    <property type="entry name" value="PRK07933.1"/>
    <property type="match status" value="1"/>
</dbReference>
<dbReference type="GO" id="GO:0005524">
    <property type="term" value="F:ATP binding"/>
    <property type="evidence" value="ECO:0007669"/>
    <property type="project" value="UniProtKB-UniRule"/>
</dbReference>
<dbReference type="AlphaFoldDB" id="A0A095Y107"/>
<dbReference type="InterPro" id="IPR018094">
    <property type="entry name" value="Thymidylate_kinase"/>
</dbReference>
<dbReference type="Gene3D" id="3.40.50.300">
    <property type="entry name" value="P-loop containing nucleotide triphosphate hydrolases"/>
    <property type="match status" value="1"/>
</dbReference>
<feature type="domain" description="Thymidylate kinase-like" evidence="11">
    <location>
        <begin position="7"/>
        <end position="158"/>
    </location>
</feature>
<dbReference type="HAMAP" id="MF_00165">
    <property type="entry name" value="Thymidylate_kinase"/>
    <property type="match status" value="1"/>
</dbReference>
<dbReference type="EC" id="2.7.4.9" evidence="2 10"/>
<dbReference type="PANTHER" id="PTHR10344">
    <property type="entry name" value="THYMIDYLATE KINASE"/>
    <property type="match status" value="1"/>
</dbReference>
<evidence type="ECO:0000256" key="6">
    <source>
        <dbReference type="ARBA" id="ARBA00022741"/>
    </source>
</evidence>
<dbReference type="InterPro" id="IPR027417">
    <property type="entry name" value="P-loop_NTPase"/>
</dbReference>
<organism evidence="12 13">
    <name type="scientific">Corynebacterium freneyi DNF00450</name>
    <dbReference type="NCBI Taxonomy" id="1287475"/>
    <lineage>
        <taxon>Bacteria</taxon>
        <taxon>Bacillati</taxon>
        <taxon>Actinomycetota</taxon>
        <taxon>Actinomycetes</taxon>
        <taxon>Mycobacteriales</taxon>
        <taxon>Corynebacteriaceae</taxon>
        <taxon>Corynebacterium</taxon>
    </lineage>
</organism>
<keyword evidence="6 10" id="KW-0547">Nucleotide-binding</keyword>
<dbReference type="GO" id="GO:0006235">
    <property type="term" value="P:dTTP biosynthetic process"/>
    <property type="evidence" value="ECO:0007669"/>
    <property type="project" value="UniProtKB-UniRule"/>
</dbReference>
<accession>A0A095Y107</accession>
<evidence type="ECO:0000256" key="10">
    <source>
        <dbReference type="HAMAP-Rule" id="MF_00165"/>
    </source>
</evidence>
<evidence type="ECO:0000256" key="7">
    <source>
        <dbReference type="ARBA" id="ARBA00022777"/>
    </source>
</evidence>
<dbReference type="Pfam" id="PF02223">
    <property type="entry name" value="Thymidylate_kin"/>
    <property type="match status" value="1"/>
</dbReference>
<dbReference type="eggNOG" id="COG0125">
    <property type="taxonomic scope" value="Bacteria"/>
</dbReference>
<dbReference type="RefSeq" id="WP_035122920.1">
    <property type="nucleotide sequence ID" value="NZ_JRNE01000064.1"/>
</dbReference>
<dbReference type="EMBL" id="JRNE01000064">
    <property type="protein sequence ID" value="KGF15953.1"/>
    <property type="molecule type" value="Genomic_DNA"/>
</dbReference>